<reference evidence="2 3" key="1">
    <citation type="submission" date="2022-11" db="EMBL/GenBank/DDBJ databases">
        <title>Whole genome sequence of Eschrichtius robustus ER-17-0199.</title>
        <authorList>
            <person name="Bruniche-Olsen A."/>
            <person name="Black A.N."/>
            <person name="Fields C.J."/>
            <person name="Walden K."/>
            <person name="Dewoody J.A."/>
        </authorList>
    </citation>
    <scope>NUCLEOTIDE SEQUENCE [LARGE SCALE GENOMIC DNA]</scope>
    <source>
        <strain evidence="2">ER-17-0199</strain>
        <tissue evidence="2">Blubber</tissue>
    </source>
</reference>
<dbReference type="EMBL" id="JAIQCJ010000892">
    <property type="protein sequence ID" value="KAJ8794008.1"/>
    <property type="molecule type" value="Genomic_DNA"/>
</dbReference>
<keyword evidence="3" id="KW-1185">Reference proteome</keyword>
<feature type="region of interest" description="Disordered" evidence="1">
    <location>
        <begin position="1"/>
        <end position="21"/>
    </location>
</feature>
<proteinExistence type="predicted"/>
<name>A0AB34HSD5_ESCRO</name>
<gene>
    <name evidence="2" type="ORF">J1605_003418</name>
</gene>
<feature type="region of interest" description="Disordered" evidence="1">
    <location>
        <begin position="57"/>
        <end position="85"/>
    </location>
</feature>
<dbReference type="AlphaFoldDB" id="A0AB34HSD5"/>
<protein>
    <submittedName>
        <fullName evidence="2">Uncharacterized protein</fullName>
    </submittedName>
</protein>
<evidence type="ECO:0000256" key="1">
    <source>
        <dbReference type="SAM" id="MobiDB-lite"/>
    </source>
</evidence>
<accession>A0AB34HSD5</accession>
<evidence type="ECO:0000313" key="2">
    <source>
        <dbReference type="EMBL" id="KAJ8794008.1"/>
    </source>
</evidence>
<sequence length="104" mass="11035">MRRSGPGAPRSSPEGCEGAWRAPPRSLLCLSDSQENDRLQDCLDAIQQDFVIFNREKLKRSQDPTSEPLPAPEPGEGAEALADSEGARSALHVCGTICPSAGSS</sequence>
<dbReference type="Proteomes" id="UP001159641">
    <property type="component" value="Unassembled WGS sequence"/>
</dbReference>
<comment type="caution">
    <text evidence="2">The sequence shown here is derived from an EMBL/GenBank/DDBJ whole genome shotgun (WGS) entry which is preliminary data.</text>
</comment>
<organism evidence="2 3">
    <name type="scientific">Eschrichtius robustus</name>
    <name type="common">California gray whale</name>
    <name type="synonym">Eschrichtius gibbosus</name>
    <dbReference type="NCBI Taxonomy" id="9764"/>
    <lineage>
        <taxon>Eukaryota</taxon>
        <taxon>Metazoa</taxon>
        <taxon>Chordata</taxon>
        <taxon>Craniata</taxon>
        <taxon>Vertebrata</taxon>
        <taxon>Euteleostomi</taxon>
        <taxon>Mammalia</taxon>
        <taxon>Eutheria</taxon>
        <taxon>Laurasiatheria</taxon>
        <taxon>Artiodactyla</taxon>
        <taxon>Whippomorpha</taxon>
        <taxon>Cetacea</taxon>
        <taxon>Mysticeti</taxon>
        <taxon>Eschrichtiidae</taxon>
        <taxon>Eschrichtius</taxon>
    </lineage>
</organism>
<evidence type="ECO:0000313" key="3">
    <source>
        <dbReference type="Proteomes" id="UP001159641"/>
    </source>
</evidence>